<proteinExistence type="predicted"/>
<dbReference type="NCBIfam" id="TIGR00778">
    <property type="entry name" value="ahpD_dom"/>
    <property type="match status" value="1"/>
</dbReference>
<dbReference type="Pfam" id="PF02627">
    <property type="entry name" value="CMD"/>
    <property type="match status" value="1"/>
</dbReference>
<evidence type="ECO:0000259" key="1">
    <source>
        <dbReference type="Pfam" id="PF02627"/>
    </source>
</evidence>
<comment type="caution">
    <text evidence="2">The sequence shown here is derived from an EMBL/GenBank/DDBJ whole genome shotgun (WGS) entry which is preliminary data.</text>
</comment>
<protein>
    <submittedName>
        <fullName evidence="2">Carboxymuconolactone decarboxylase family protein</fullName>
    </submittedName>
</protein>
<dbReference type="PANTHER" id="PTHR34846:SF10">
    <property type="entry name" value="CYTOPLASMIC PROTEIN"/>
    <property type="match status" value="1"/>
</dbReference>
<organism evidence="2 3">
    <name type="scientific">Streptomyces milbemycinicus</name>
    <dbReference type="NCBI Taxonomy" id="476552"/>
    <lineage>
        <taxon>Bacteria</taxon>
        <taxon>Bacillati</taxon>
        <taxon>Actinomycetota</taxon>
        <taxon>Actinomycetes</taxon>
        <taxon>Kitasatosporales</taxon>
        <taxon>Streptomycetaceae</taxon>
        <taxon>Streptomyces</taxon>
    </lineage>
</organism>
<dbReference type="RefSeq" id="WP_404747141.1">
    <property type="nucleotide sequence ID" value="NZ_JBJDQH010000008.1"/>
</dbReference>
<dbReference type="EMBL" id="JBJDQH010000008">
    <property type="protein sequence ID" value="MFK4268115.1"/>
    <property type="molecule type" value="Genomic_DNA"/>
</dbReference>
<name>A0ABW8LQC5_9ACTN</name>
<keyword evidence="3" id="KW-1185">Reference proteome</keyword>
<dbReference type="InterPro" id="IPR029032">
    <property type="entry name" value="AhpD-like"/>
</dbReference>
<accession>A0ABW8LQC5</accession>
<sequence length="163" mass="17699">MTTTGKTPETPQSAHAHGPRMRLANLAPEFYKAMVGLDAAASKGLDPTLVDLIKIRASQINHCAFCVHMHTRDARKAGETEERINLVSAWEEASGFFTEKERAALALTEAVTVLTDGFVPDEVYQRAAAHFEEAELAQVIAAIIAINAWNRIGVSTRMVPGKA</sequence>
<dbReference type="PANTHER" id="PTHR34846">
    <property type="entry name" value="4-CARBOXYMUCONOLACTONE DECARBOXYLASE FAMILY PROTEIN (AFU_ORTHOLOGUE AFUA_6G11590)"/>
    <property type="match status" value="1"/>
</dbReference>
<gene>
    <name evidence="2" type="ORF">ACI2L5_24700</name>
</gene>
<feature type="domain" description="Carboxymuconolactone decarboxylase-like" evidence="1">
    <location>
        <begin position="28"/>
        <end position="109"/>
    </location>
</feature>
<evidence type="ECO:0000313" key="3">
    <source>
        <dbReference type="Proteomes" id="UP001620295"/>
    </source>
</evidence>
<dbReference type="InterPro" id="IPR003779">
    <property type="entry name" value="CMD-like"/>
</dbReference>
<dbReference type="SUPFAM" id="SSF69118">
    <property type="entry name" value="AhpD-like"/>
    <property type="match status" value="1"/>
</dbReference>
<dbReference type="Proteomes" id="UP001620295">
    <property type="component" value="Unassembled WGS sequence"/>
</dbReference>
<dbReference type="InterPro" id="IPR004675">
    <property type="entry name" value="AhpD_core"/>
</dbReference>
<evidence type="ECO:0000313" key="2">
    <source>
        <dbReference type="EMBL" id="MFK4268115.1"/>
    </source>
</evidence>
<dbReference type="Gene3D" id="1.20.1290.10">
    <property type="entry name" value="AhpD-like"/>
    <property type="match status" value="1"/>
</dbReference>
<reference evidence="2 3" key="1">
    <citation type="submission" date="2024-11" db="EMBL/GenBank/DDBJ databases">
        <title>The Natural Products Discovery Center: Release of the First 8490 Sequenced Strains for Exploring Actinobacteria Biosynthetic Diversity.</title>
        <authorList>
            <person name="Kalkreuter E."/>
            <person name="Kautsar S.A."/>
            <person name="Yang D."/>
            <person name="Bader C.D."/>
            <person name="Teijaro C.N."/>
            <person name="Fluegel L."/>
            <person name="Davis C.M."/>
            <person name="Simpson J.R."/>
            <person name="Lauterbach L."/>
            <person name="Steele A.D."/>
            <person name="Gui C."/>
            <person name="Meng S."/>
            <person name="Li G."/>
            <person name="Viehrig K."/>
            <person name="Ye F."/>
            <person name="Su P."/>
            <person name="Kiefer A.F."/>
            <person name="Nichols A."/>
            <person name="Cepeda A.J."/>
            <person name="Yan W."/>
            <person name="Fan B."/>
            <person name="Jiang Y."/>
            <person name="Adhikari A."/>
            <person name="Zheng C.-J."/>
            <person name="Schuster L."/>
            <person name="Cowan T.M."/>
            <person name="Smanski M.J."/>
            <person name="Chevrette M.G."/>
            <person name="De Carvalho L.P.S."/>
            <person name="Shen B."/>
        </authorList>
    </citation>
    <scope>NUCLEOTIDE SEQUENCE [LARGE SCALE GENOMIC DNA]</scope>
    <source>
        <strain evidence="2 3">NPDC020863</strain>
    </source>
</reference>